<protein>
    <recommendedName>
        <fullName evidence="2">aldehyde dehydrogenase (NAD(+))</fullName>
        <ecNumber evidence="2">1.2.1.3</ecNumber>
    </recommendedName>
</protein>
<evidence type="ECO:0000256" key="1">
    <source>
        <dbReference type="ARBA" id="ARBA00009986"/>
    </source>
</evidence>
<gene>
    <name evidence="5" type="ORF">CMQ_1353</name>
</gene>
<dbReference type="STRING" id="655863.F0XEL3"/>
<dbReference type="GO" id="GO:0004029">
    <property type="term" value="F:aldehyde dehydrogenase (NAD+) activity"/>
    <property type="evidence" value="ECO:0007669"/>
    <property type="project" value="UniProtKB-EC"/>
</dbReference>
<dbReference type="PANTHER" id="PTHR11699">
    <property type="entry name" value="ALDEHYDE DEHYDROGENASE-RELATED"/>
    <property type="match status" value="1"/>
</dbReference>
<reference evidence="5 6" key="1">
    <citation type="journal article" date="2011" name="Proc. Natl. Acad. Sci. U.S.A.">
        <title>Genome and transcriptome analyses of the mountain pine beetle-fungal symbiont Grosmannia clavigera, a lodgepole pine pathogen.</title>
        <authorList>
            <person name="DiGuistini S."/>
            <person name="Wang Y."/>
            <person name="Liao N.Y."/>
            <person name="Taylor G."/>
            <person name="Tanguay P."/>
            <person name="Feau N."/>
            <person name="Henrissat B."/>
            <person name="Chan S.K."/>
            <person name="Hesse-Orce U."/>
            <person name="Alamouti S.M."/>
            <person name="Tsui C.K.M."/>
            <person name="Docking R.T."/>
            <person name="Levasseur A."/>
            <person name="Haridas S."/>
            <person name="Robertson G."/>
            <person name="Birol I."/>
            <person name="Holt R.A."/>
            <person name="Marra M.A."/>
            <person name="Hamelin R.C."/>
            <person name="Hirst M."/>
            <person name="Jones S.J.M."/>
            <person name="Bohlmann J."/>
            <person name="Breuil C."/>
        </authorList>
    </citation>
    <scope>NUCLEOTIDE SEQUENCE [LARGE SCALE GENOMIC DNA]</scope>
    <source>
        <strain evidence="6">kw1407 / UAMH 11150</strain>
    </source>
</reference>
<dbReference type="Gene3D" id="3.40.309.10">
    <property type="entry name" value="Aldehyde Dehydrogenase, Chain A, domain 2"/>
    <property type="match status" value="2"/>
</dbReference>
<dbReference type="EMBL" id="GL629765">
    <property type="protein sequence ID" value="EFX04425.1"/>
    <property type="molecule type" value="Genomic_DNA"/>
</dbReference>
<dbReference type="SUPFAM" id="SSF53720">
    <property type="entry name" value="ALDH-like"/>
    <property type="match status" value="1"/>
</dbReference>
<dbReference type="GeneID" id="25974222"/>
<evidence type="ECO:0000256" key="2">
    <source>
        <dbReference type="ARBA" id="ARBA00024226"/>
    </source>
</evidence>
<organism evidence="6">
    <name type="scientific">Grosmannia clavigera (strain kw1407 / UAMH 11150)</name>
    <name type="common">Blue stain fungus</name>
    <name type="synonym">Graphiocladiella clavigera</name>
    <dbReference type="NCBI Taxonomy" id="655863"/>
    <lineage>
        <taxon>Eukaryota</taxon>
        <taxon>Fungi</taxon>
        <taxon>Dikarya</taxon>
        <taxon>Ascomycota</taxon>
        <taxon>Pezizomycotina</taxon>
        <taxon>Sordariomycetes</taxon>
        <taxon>Sordariomycetidae</taxon>
        <taxon>Ophiostomatales</taxon>
        <taxon>Ophiostomataceae</taxon>
        <taxon>Leptographium</taxon>
    </lineage>
</organism>
<dbReference type="HOGENOM" id="CLU_005391_0_1_1"/>
<dbReference type="RefSeq" id="XP_014173907.1">
    <property type="nucleotide sequence ID" value="XM_014318432.1"/>
</dbReference>
<evidence type="ECO:0000313" key="6">
    <source>
        <dbReference type="Proteomes" id="UP000007796"/>
    </source>
</evidence>
<dbReference type="InterPro" id="IPR015590">
    <property type="entry name" value="Aldehyde_DH_dom"/>
</dbReference>
<accession>F0XEL3</accession>
<feature type="domain" description="Aldehyde dehydrogenase" evidence="4">
    <location>
        <begin position="346"/>
        <end position="401"/>
    </location>
</feature>
<dbReference type="AlphaFoldDB" id="F0XEL3"/>
<dbReference type="EC" id="1.2.1.3" evidence="2"/>
<dbReference type="Gene3D" id="3.40.605.10">
    <property type="entry name" value="Aldehyde Dehydrogenase, Chain A, domain 1"/>
    <property type="match status" value="1"/>
</dbReference>
<sequence length="415" mass="45447">MALDPTTYDRLYINGEYIRSKSDKTLSLRSPKNGSLISDVVPLAGSGDVDAAVHHAEAAFAGPWSRVSAAERSVCLLRLAGLLKTRLPDILALDRLTTNKTGTIRSSLLQLAGWLKNQPISRMWASLLFTDDKEKVWSCLQHYAGLTDKQKDSFSLADDGHVKLVRHDPLGVCVALNDHSSPIVSFMEMAVPCLVTGNVLIVKPPEKSPLGSLAIAPLFEQAGFPRGVVQVLTGDDFTRDLLSSHTRNVLAKYRIFRYFYSSSSPSVSPSGTCPAIICRDADMENALAWTVDSIFAGQGQVVTRTALYIHRAIAADFLEAYTQRINAATDRLKIQPADFAESQPHIQIVTFESEDGVMQRVNDSDHGIIASVFTRDAARGIQFSSRIDARVVGINCIRTLARSPQLSLFMITGNR</sequence>
<proteinExistence type="inferred from homology"/>
<evidence type="ECO:0000259" key="4">
    <source>
        <dbReference type="Pfam" id="PF00171"/>
    </source>
</evidence>
<keyword evidence="6" id="KW-1185">Reference proteome</keyword>
<comment type="similarity">
    <text evidence="1">Belongs to the aldehyde dehydrogenase family.</text>
</comment>
<evidence type="ECO:0000313" key="5">
    <source>
        <dbReference type="EMBL" id="EFX04425.1"/>
    </source>
</evidence>
<dbReference type="InterPro" id="IPR016163">
    <property type="entry name" value="Ald_DH_C"/>
</dbReference>
<feature type="domain" description="Aldehyde dehydrogenase" evidence="4">
    <location>
        <begin position="18"/>
        <end position="101"/>
    </location>
</feature>
<dbReference type="InterPro" id="IPR016161">
    <property type="entry name" value="Ald_DH/histidinol_DH"/>
</dbReference>
<evidence type="ECO:0000256" key="3">
    <source>
        <dbReference type="ARBA" id="ARBA00049194"/>
    </source>
</evidence>
<dbReference type="Pfam" id="PF00171">
    <property type="entry name" value="Aldedh"/>
    <property type="match status" value="3"/>
</dbReference>
<dbReference type="InterPro" id="IPR016162">
    <property type="entry name" value="Ald_DH_N"/>
</dbReference>
<dbReference type="eggNOG" id="KOG2450">
    <property type="taxonomic scope" value="Eukaryota"/>
</dbReference>
<name>F0XEL3_GROCL</name>
<dbReference type="OrthoDB" id="10467661at2759"/>
<dbReference type="InParanoid" id="F0XEL3"/>
<dbReference type="Proteomes" id="UP000007796">
    <property type="component" value="Unassembled WGS sequence"/>
</dbReference>
<feature type="domain" description="Aldehyde dehydrogenase" evidence="4">
    <location>
        <begin position="134"/>
        <end position="327"/>
    </location>
</feature>
<comment type="catalytic activity">
    <reaction evidence="3">
        <text>an aldehyde + NAD(+) + H2O = a carboxylate + NADH + 2 H(+)</text>
        <dbReference type="Rhea" id="RHEA:16185"/>
        <dbReference type="ChEBI" id="CHEBI:15377"/>
        <dbReference type="ChEBI" id="CHEBI:15378"/>
        <dbReference type="ChEBI" id="CHEBI:17478"/>
        <dbReference type="ChEBI" id="CHEBI:29067"/>
        <dbReference type="ChEBI" id="CHEBI:57540"/>
        <dbReference type="ChEBI" id="CHEBI:57945"/>
        <dbReference type="EC" id="1.2.1.3"/>
    </reaction>
</comment>